<dbReference type="Proteomes" id="UP000236752">
    <property type="component" value="Unassembled WGS sequence"/>
</dbReference>
<sequence length="168" mass="19246">MTRDVISFHLDDLSSFAKRLRKDIETDLGHAEFLDRISKAAGYRNYQHLRAKNTPTAPVNSTQVARAARYFDTDGRFAKWPARTLTQHLCCYVVWSRLPARTPMTEREISALIDQETAFRDAAQIRRTLIEVGALERNLDGSRYMRKEAPIPPEAADLIKRVARRDSA</sequence>
<reference evidence="2 3" key="1">
    <citation type="submission" date="2016-10" db="EMBL/GenBank/DDBJ databases">
        <authorList>
            <person name="de Groot N.N."/>
        </authorList>
    </citation>
    <scope>NUCLEOTIDE SEQUENCE [LARGE SCALE GENOMIC DNA]</scope>
    <source>
        <strain evidence="2 3">DSM 26915</strain>
    </source>
</reference>
<protein>
    <recommendedName>
        <fullName evidence="1">DUF2087 domain-containing protein</fullName>
    </recommendedName>
</protein>
<evidence type="ECO:0000313" key="3">
    <source>
        <dbReference type="Proteomes" id="UP000236752"/>
    </source>
</evidence>
<feature type="domain" description="DUF2087" evidence="1">
    <location>
        <begin position="76"/>
        <end position="146"/>
    </location>
</feature>
<evidence type="ECO:0000259" key="1">
    <source>
        <dbReference type="Pfam" id="PF09860"/>
    </source>
</evidence>
<dbReference type="RefSeq" id="WP_103908542.1">
    <property type="nucleotide sequence ID" value="NZ_FNUZ01000001.1"/>
</dbReference>
<dbReference type="Pfam" id="PF09860">
    <property type="entry name" value="DUF2087"/>
    <property type="match status" value="1"/>
</dbReference>
<dbReference type="InterPro" id="IPR018656">
    <property type="entry name" value="DUF2087"/>
</dbReference>
<gene>
    <name evidence="2" type="ORF">SAMN04488045_0116</name>
</gene>
<dbReference type="AlphaFoldDB" id="A0A1H5S6H1"/>
<accession>A0A1H5S6H1</accession>
<proteinExistence type="predicted"/>
<evidence type="ECO:0000313" key="2">
    <source>
        <dbReference type="EMBL" id="SEF46020.1"/>
    </source>
</evidence>
<dbReference type="OrthoDB" id="6867569at2"/>
<dbReference type="EMBL" id="FNUZ01000001">
    <property type="protein sequence ID" value="SEF46020.1"/>
    <property type="molecule type" value="Genomic_DNA"/>
</dbReference>
<organism evidence="2 3">
    <name type="scientific">Thalassococcus halodurans</name>
    <dbReference type="NCBI Taxonomy" id="373675"/>
    <lineage>
        <taxon>Bacteria</taxon>
        <taxon>Pseudomonadati</taxon>
        <taxon>Pseudomonadota</taxon>
        <taxon>Alphaproteobacteria</taxon>
        <taxon>Rhodobacterales</taxon>
        <taxon>Roseobacteraceae</taxon>
        <taxon>Thalassococcus</taxon>
    </lineage>
</organism>
<keyword evidence="3" id="KW-1185">Reference proteome</keyword>
<name>A0A1H5S6H1_9RHOB</name>